<dbReference type="InterPro" id="IPR013785">
    <property type="entry name" value="Aldolase_TIM"/>
</dbReference>
<evidence type="ECO:0000313" key="2">
    <source>
        <dbReference type="EMBL" id="NJW55907.1"/>
    </source>
</evidence>
<accession>A0ABX1D9K6</accession>
<dbReference type="EMBL" id="JAAVJR010001693">
    <property type="protein sequence ID" value="NJW55907.1"/>
    <property type="molecule type" value="Genomic_DNA"/>
</dbReference>
<sequence>LTEYGPEKFSRWLLHEGKVHFTDTTFRDAHQSLLATRMRTYDMMKVAEGFARNHPEVFSMEIWGGATFDVCMRFLNENPWERLRRLREAMPN</sequence>
<keyword evidence="3" id="KW-1185">Reference proteome</keyword>
<feature type="non-terminal residue" evidence="2">
    <location>
        <position position="1"/>
    </location>
</feature>
<feature type="non-terminal residue" evidence="2">
    <location>
        <position position="92"/>
    </location>
</feature>
<feature type="domain" description="Pyruvate carboxyltransferase" evidence="1">
    <location>
        <begin position="19"/>
        <end position="92"/>
    </location>
</feature>
<evidence type="ECO:0000313" key="3">
    <source>
        <dbReference type="Proteomes" id="UP000703674"/>
    </source>
</evidence>
<dbReference type="Proteomes" id="UP000703674">
    <property type="component" value="Unassembled WGS sequence"/>
</dbReference>
<dbReference type="InterPro" id="IPR055268">
    <property type="entry name" value="PCB-like"/>
</dbReference>
<reference evidence="2 3" key="1">
    <citation type="submission" date="2020-03" db="EMBL/GenBank/DDBJ databases">
        <title>Salinimicrobium sp. nov, isolated from SCS.</title>
        <authorList>
            <person name="Cao W.R."/>
        </authorList>
    </citation>
    <scope>NUCLEOTIDE SEQUENCE [LARGE SCALE GENOMIC DNA]</scope>
    <source>
        <strain evidence="3">J15B91</strain>
    </source>
</reference>
<gene>
    <name evidence="2" type="ORF">HC175_23625</name>
</gene>
<name>A0ABX1D9K6_9FLAO</name>
<proteinExistence type="predicted"/>
<protein>
    <recommendedName>
        <fullName evidence="1">Pyruvate carboxyltransferase domain-containing protein</fullName>
    </recommendedName>
</protein>
<dbReference type="SUPFAM" id="SSF51569">
    <property type="entry name" value="Aldolase"/>
    <property type="match status" value="1"/>
</dbReference>
<dbReference type="InterPro" id="IPR000891">
    <property type="entry name" value="PYR_CT"/>
</dbReference>
<organism evidence="2 3">
    <name type="scientific">Salinimicrobium oceani</name>
    <dbReference type="NCBI Taxonomy" id="2722702"/>
    <lineage>
        <taxon>Bacteria</taxon>
        <taxon>Pseudomonadati</taxon>
        <taxon>Bacteroidota</taxon>
        <taxon>Flavobacteriia</taxon>
        <taxon>Flavobacteriales</taxon>
        <taxon>Flavobacteriaceae</taxon>
        <taxon>Salinimicrobium</taxon>
    </lineage>
</organism>
<comment type="caution">
    <text evidence="2">The sequence shown here is derived from an EMBL/GenBank/DDBJ whole genome shotgun (WGS) entry which is preliminary data.</text>
</comment>
<dbReference type="Gene3D" id="3.20.20.70">
    <property type="entry name" value="Aldolase class I"/>
    <property type="match status" value="1"/>
</dbReference>
<dbReference type="PANTHER" id="PTHR43778">
    <property type="entry name" value="PYRUVATE CARBOXYLASE"/>
    <property type="match status" value="1"/>
</dbReference>
<dbReference type="PROSITE" id="PS50991">
    <property type="entry name" value="PYR_CT"/>
    <property type="match status" value="1"/>
</dbReference>
<dbReference type="PANTHER" id="PTHR43778:SF2">
    <property type="entry name" value="PYRUVATE CARBOXYLASE, MITOCHONDRIAL"/>
    <property type="match status" value="1"/>
</dbReference>
<evidence type="ECO:0000259" key="1">
    <source>
        <dbReference type="PROSITE" id="PS50991"/>
    </source>
</evidence>